<keyword evidence="11" id="KW-0175">Coiled coil</keyword>
<evidence type="ECO:0000256" key="3">
    <source>
        <dbReference type="ARBA" id="ARBA00022448"/>
    </source>
</evidence>
<dbReference type="CDD" id="cd12833">
    <property type="entry name" value="ZntB-like_1"/>
    <property type="match status" value="1"/>
</dbReference>
<gene>
    <name evidence="13" type="primary">cmaX</name>
    <name evidence="13" type="ORF">PMES_03172</name>
</gene>
<dbReference type="RefSeq" id="WP_159966681.1">
    <property type="nucleotide sequence ID" value="NZ_APKE01000038.1"/>
</dbReference>
<dbReference type="EC" id="5.3.1.8" evidence="13"/>
<feature type="transmembrane region" description="Helical" evidence="12">
    <location>
        <begin position="264"/>
        <end position="288"/>
    </location>
</feature>
<evidence type="ECO:0000256" key="9">
    <source>
        <dbReference type="ARBA" id="ARBA00023065"/>
    </source>
</evidence>
<name>A0A921TB02_9RHOB</name>
<keyword evidence="14" id="KW-1185">Reference proteome</keyword>
<evidence type="ECO:0000313" key="13">
    <source>
        <dbReference type="EMBL" id="KAF0674520.1"/>
    </source>
</evidence>
<proteinExistence type="inferred from homology"/>
<dbReference type="PANTHER" id="PTHR46494:SF3">
    <property type="entry name" value="ZINC TRANSPORT PROTEIN ZNTB"/>
    <property type="match status" value="1"/>
</dbReference>
<evidence type="ECO:0000256" key="2">
    <source>
        <dbReference type="ARBA" id="ARBA00009765"/>
    </source>
</evidence>
<keyword evidence="13" id="KW-0413">Isomerase</keyword>
<evidence type="ECO:0000256" key="12">
    <source>
        <dbReference type="SAM" id="Phobius"/>
    </source>
</evidence>
<evidence type="ECO:0000256" key="7">
    <source>
        <dbReference type="ARBA" id="ARBA00022833"/>
    </source>
</evidence>
<keyword evidence="4" id="KW-1003">Cell membrane</keyword>
<dbReference type="Gene3D" id="1.20.58.340">
    <property type="entry name" value="Magnesium transport protein CorA, transmembrane region"/>
    <property type="match status" value="2"/>
</dbReference>
<protein>
    <submittedName>
        <fullName evidence="13">CmaX protein</fullName>
        <ecNumber evidence="13">5.3.1.8</ecNumber>
    </submittedName>
</protein>
<evidence type="ECO:0000256" key="11">
    <source>
        <dbReference type="SAM" id="Coils"/>
    </source>
</evidence>
<feature type="transmembrane region" description="Helical" evidence="12">
    <location>
        <begin position="300"/>
        <end position="321"/>
    </location>
</feature>
<accession>A0A921TB02</accession>
<dbReference type="GO" id="GO:0015087">
    <property type="term" value="F:cobalt ion transmembrane transporter activity"/>
    <property type="evidence" value="ECO:0007669"/>
    <property type="project" value="TreeGrafter"/>
</dbReference>
<dbReference type="Pfam" id="PF01544">
    <property type="entry name" value="CorA"/>
    <property type="match status" value="1"/>
</dbReference>
<comment type="similarity">
    <text evidence="2">Belongs to the CorA metal ion transporter (MIT) (TC 1.A.35) family.</text>
</comment>
<keyword evidence="9" id="KW-0406">Ion transport</keyword>
<evidence type="ECO:0000256" key="1">
    <source>
        <dbReference type="ARBA" id="ARBA00004651"/>
    </source>
</evidence>
<keyword evidence="8 12" id="KW-1133">Transmembrane helix</keyword>
<organism evidence="13 14">
    <name type="scientific">Profundibacterium mesophilum KAUST100406-0324</name>
    <dbReference type="NCBI Taxonomy" id="1037889"/>
    <lineage>
        <taxon>Bacteria</taxon>
        <taxon>Pseudomonadati</taxon>
        <taxon>Pseudomonadota</taxon>
        <taxon>Alphaproteobacteria</taxon>
        <taxon>Rhodobacterales</taxon>
        <taxon>Roseobacteraceae</taxon>
        <taxon>Profundibacterium</taxon>
    </lineage>
</organism>
<evidence type="ECO:0000256" key="4">
    <source>
        <dbReference type="ARBA" id="ARBA00022475"/>
    </source>
</evidence>
<dbReference type="PANTHER" id="PTHR46494">
    <property type="entry name" value="CORA FAMILY METAL ION TRANSPORTER (EUROFUNG)"/>
    <property type="match status" value="1"/>
</dbReference>
<dbReference type="GO" id="GO:0004476">
    <property type="term" value="F:mannose-6-phosphate isomerase activity"/>
    <property type="evidence" value="ECO:0007669"/>
    <property type="project" value="UniProtKB-EC"/>
</dbReference>
<evidence type="ECO:0000313" key="14">
    <source>
        <dbReference type="Proteomes" id="UP000698242"/>
    </source>
</evidence>
<keyword evidence="3" id="KW-0813">Transport</keyword>
<evidence type="ECO:0000256" key="10">
    <source>
        <dbReference type="ARBA" id="ARBA00023136"/>
    </source>
</evidence>
<sequence length="324" mass="36707">MKDHIQFAYALSGGERGRSLHEDAEIANALRQPDLAWLHMAASHEETRPWIEEHLSYLDPSILGALLAQETRPRVMAFEEGLLVILRGINLNPGAEPEDMVSIRIWLDAARIVSLSQRYLRSLWEVAEAAGSGDGPRAPSDFLETLLQKIIGRIETHLSDLDDRVDELEETVIDGADPRLRVQITDMRLETTELRRYISPQRDALADLVRAPVTWFDEADRRRLGELHQRMVRSVEELDSIRERLQTLRDELANAMDERLNRNLYALSMISAIFLPLGFLTGLMGINLGGIPGAENPNAFWIFTGGVTVLMVAMLGVLRWLRWI</sequence>
<keyword evidence="7" id="KW-0862">Zinc</keyword>
<dbReference type="InterPro" id="IPR002523">
    <property type="entry name" value="MgTranspt_CorA/ZnTranspt_ZntB"/>
</dbReference>
<dbReference type="SUPFAM" id="SSF143865">
    <property type="entry name" value="CorA soluble domain-like"/>
    <property type="match status" value="1"/>
</dbReference>
<dbReference type="GO" id="GO:0000287">
    <property type="term" value="F:magnesium ion binding"/>
    <property type="evidence" value="ECO:0007669"/>
    <property type="project" value="TreeGrafter"/>
</dbReference>
<dbReference type="GO" id="GO:0005886">
    <property type="term" value="C:plasma membrane"/>
    <property type="evidence" value="ECO:0007669"/>
    <property type="project" value="UniProtKB-SubCell"/>
</dbReference>
<feature type="coiled-coil region" evidence="11">
    <location>
        <begin position="231"/>
        <end position="258"/>
    </location>
</feature>
<evidence type="ECO:0000256" key="6">
    <source>
        <dbReference type="ARBA" id="ARBA00022692"/>
    </source>
</evidence>
<dbReference type="InterPro" id="IPR045863">
    <property type="entry name" value="CorA_TM1_TM2"/>
</dbReference>
<dbReference type="Gene3D" id="3.30.460.20">
    <property type="entry name" value="CorA soluble domain-like"/>
    <property type="match status" value="1"/>
</dbReference>
<evidence type="ECO:0000256" key="5">
    <source>
        <dbReference type="ARBA" id="ARBA00022519"/>
    </source>
</evidence>
<dbReference type="EMBL" id="APKE01000038">
    <property type="protein sequence ID" value="KAF0674520.1"/>
    <property type="molecule type" value="Genomic_DNA"/>
</dbReference>
<comment type="subcellular location">
    <subcellularLocation>
        <location evidence="1">Cell membrane</location>
        <topology evidence="1">Multi-pass membrane protein</topology>
    </subcellularLocation>
</comment>
<keyword evidence="5" id="KW-0997">Cell inner membrane</keyword>
<dbReference type="InterPro" id="IPR045861">
    <property type="entry name" value="CorA_cytoplasmic_dom"/>
</dbReference>
<dbReference type="Proteomes" id="UP000698242">
    <property type="component" value="Unassembled WGS sequence"/>
</dbReference>
<dbReference type="GO" id="GO:0015095">
    <property type="term" value="F:magnesium ion transmembrane transporter activity"/>
    <property type="evidence" value="ECO:0007669"/>
    <property type="project" value="TreeGrafter"/>
</dbReference>
<dbReference type="AlphaFoldDB" id="A0A921TB02"/>
<keyword evidence="6 12" id="KW-0812">Transmembrane</keyword>
<evidence type="ECO:0000256" key="8">
    <source>
        <dbReference type="ARBA" id="ARBA00022989"/>
    </source>
</evidence>
<comment type="caution">
    <text evidence="13">The sequence shown here is derived from an EMBL/GenBank/DDBJ whole genome shotgun (WGS) entry which is preliminary data.</text>
</comment>
<dbReference type="GO" id="GO:0050897">
    <property type="term" value="F:cobalt ion binding"/>
    <property type="evidence" value="ECO:0007669"/>
    <property type="project" value="TreeGrafter"/>
</dbReference>
<keyword evidence="10 12" id="KW-0472">Membrane</keyword>
<dbReference type="OrthoDB" id="9803484at2"/>
<reference evidence="13" key="1">
    <citation type="submission" date="2013-03" db="EMBL/GenBank/DDBJ databases">
        <title>Genome Sequence of the Profundibacterium mesophilum strain KAUST100406-0324T from Red Sea, a novel genus in the family Rhodobacteraceae.</title>
        <authorList>
            <person name="Essack M."/>
            <person name="Alam I."/>
            <person name="Lafi F."/>
            <person name="Alawi W."/>
            <person name="Kamanu F."/>
            <person name="Al-Suwailem A."/>
            <person name="Lee O.O."/>
            <person name="Xu Y."/>
            <person name="Bajic V."/>
            <person name="Qian P.-Y."/>
            <person name="Archer J."/>
        </authorList>
    </citation>
    <scope>NUCLEOTIDE SEQUENCE</scope>
    <source>
        <strain evidence="13">KAUST100406-0324</strain>
    </source>
</reference>
<dbReference type="SUPFAM" id="SSF144083">
    <property type="entry name" value="Magnesium transport protein CorA, transmembrane region"/>
    <property type="match status" value="1"/>
</dbReference>